<protein>
    <recommendedName>
        <fullName evidence="1">Xylose isomerase-like TIM barrel domain-containing protein</fullName>
    </recommendedName>
</protein>
<dbReference type="OrthoDB" id="71219at2157"/>
<dbReference type="InterPro" id="IPR050312">
    <property type="entry name" value="IolE/XylAMocC-like"/>
</dbReference>
<reference evidence="2 3" key="1">
    <citation type="journal article" date="2006" name="Science">
        <title>Genome of rice cluster I archaea -- the key methane producers in the rice rhizosphere.</title>
        <authorList>
            <person name="Erkel C."/>
            <person name="Kube M."/>
            <person name="Reinhardt R."/>
            <person name="Liesack W."/>
        </authorList>
    </citation>
    <scope>NUCLEOTIDE SEQUENCE [LARGE SCALE GENOMIC DNA]</scope>
    <source>
        <strain evidence="3">DSM 22066 / NBRC 105507 / MRE50</strain>
    </source>
</reference>
<dbReference type="InterPro" id="IPR036237">
    <property type="entry name" value="Xyl_isomerase-like_sf"/>
</dbReference>
<dbReference type="Gene3D" id="3.20.20.150">
    <property type="entry name" value="Divalent-metal-dependent TIM barrel enzymes"/>
    <property type="match status" value="1"/>
</dbReference>
<dbReference type="Proteomes" id="UP000000663">
    <property type="component" value="Chromosome"/>
</dbReference>
<dbReference type="AlphaFoldDB" id="Q0W054"/>
<dbReference type="EMBL" id="AM114193">
    <property type="protein sequence ID" value="CAJ38239.1"/>
    <property type="molecule type" value="Genomic_DNA"/>
</dbReference>
<proteinExistence type="predicted"/>
<name>Q0W054_METAR</name>
<evidence type="ECO:0000313" key="3">
    <source>
        <dbReference type="Proteomes" id="UP000000663"/>
    </source>
</evidence>
<dbReference type="GeneID" id="5143551"/>
<dbReference type="PANTHER" id="PTHR12110:SF21">
    <property type="entry name" value="XYLOSE ISOMERASE-LIKE TIM BARREL DOMAIN-CONTAINING PROTEIN"/>
    <property type="match status" value="1"/>
</dbReference>
<evidence type="ECO:0000259" key="1">
    <source>
        <dbReference type="Pfam" id="PF01261"/>
    </source>
</evidence>
<dbReference type="PANTHER" id="PTHR12110">
    <property type="entry name" value="HYDROXYPYRUVATE ISOMERASE"/>
    <property type="match status" value="1"/>
</dbReference>
<dbReference type="eggNOG" id="arCOG01895">
    <property type="taxonomic scope" value="Archaea"/>
</dbReference>
<evidence type="ECO:0000313" key="2">
    <source>
        <dbReference type="EMBL" id="CAJ38239.1"/>
    </source>
</evidence>
<organism evidence="2 3">
    <name type="scientific">Methanocella arvoryzae (strain DSM 22066 / NBRC 105507 / MRE50)</name>
    <dbReference type="NCBI Taxonomy" id="351160"/>
    <lineage>
        <taxon>Archaea</taxon>
        <taxon>Methanobacteriati</taxon>
        <taxon>Methanobacteriota</taxon>
        <taxon>Stenosarchaea group</taxon>
        <taxon>Methanomicrobia</taxon>
        <taxon>Methanocellales</taxon>
        <taxon>Methanocellaceae</taxon>
        <taxon>Methanocella</taxon>
    </lineage>
</organism>
<feature type="domain" description="Xylose isomerase-like TIM barrel" evidence="1">
    <location>
        <begin position="46"/>
        <end position="230"/>
    </location>
</feature>
<gene>
    <name evidence="2" type="ORF">LRC22</name>
</gene>
<keyword evidence="3" id="KW-1185">Reference proteome</keyword>
<dbReference type="Pfam" id="PF01261">
    <property type="entry name" value="AP_endonuc_2"/>
    <property type="match status" value="1"/>
</dbReference>
<accession>Q0W054</accession>
<dbReference type="STRING" id="351160.LRC22"/>
<dbReference type="RefSeq" id="WP_012034355.1">
    <property type="nucleotide sequence ID" value="NC_009464.1"/>
</dbReference>
<dbReference type="KEGG" id="rci:LRC22"/>
<dbReference type="InterPro" id="IPR013022">
    <property type="entry name" value="Xyl_isomerase-like_TIM-brl"/>
</dbReference>
<sequence length="265" mass="29620">MKFGLKVHHTDIDSLLYLRPQAIEFALFHGDMGGEWADRIRFDGPIIVHAPEKFGDGTILDAGSEDEVQRTRATEMLKRTIDISVRLQAELVIIHPGGVFREHRTVSPERLIRTMAELKACAGNRVELVLENMPGYYRTGGTLWHPCLLTGADEIVAVLDRTDVGLCLDVCHAKLYCNVSGHDFKQYIETLLPYARHLHVSDAMGEAGEGLQIGEGEIDWEWLASVTRDLDLVAVPEIDDGFREGGKGFRIARDRLSSMGFYGRS</sequence>
<dbReference type="SUPFAM" id="SSF51658">
    <property type="entry name" value="Xylose isomerase-like"/>
    <property type="match status" value="1"/>
</dbReference>